<evidence type="ECO:0000256" key="2">
    <source>
        <dbReference type="ARBA" id="ARBA00023172"/>
    </source>
</evidence>
<evidence type="ECO:0000256" key="1">
    <source>
        <dbReference type="ARBA" id="ARBA00023125"/>
    </source>
</evidence>
<dbReference type="PANTHER" id="PTHR41251:SF1">
    <property type="entry name" value="NON-HOMOLOGOUS END JOINING PROTEIN KU"/>
    <property type="match status" value="1"/>
</dbReference>
<dbReference type="InterPro" id="IPR016194">
    <property type="entry name" value="SPOC-like_C_dom_sf"/>
</dbReference>
<dbReference type="AlphaFoldDB" id="A0A243Q4B8"/>
<dbReference type="Proteomes" id="UP000195105">
    <property type="component" value="Unassembled WGS sequence"/>
</dbReference>
<organism evidence="4 5">
    <name type="scientific">Streptomyces swartbergensis</name>
    <dbReference type="NCBI Taxonomy" id="487165"/>
    <lineage>
        <taxon>Bacteria</taxon>
        <taxon>Bacillati</taxon>
        <taxon>Actinomycetota</taxon>
        <taxon>Actinomycetes</taxon>
        <taxon>Kitasatosporales</taxon>
        <taxon>Streptomycetaceae</taxon>
        <taxon>Streptomyces</taxon>
    </lineage>
</organism>
<protein>
    <submittedName>
        <fullName evidence="4">Ku protein</fullName>
    </submittedName>
</protein>
<keyword evidence="5" id="KW-1185">Reference proteome</keyword>
<keyword evidence="1" id="KW-0238">DNA-binding</keyword>
<evidence type="ECO:0000259" key="3">
    <source>
        <dbReference type="Pfam" id="PF02735"/>
    </source>
</evidence>
<comment type="caution">
    <text evidence="4">The sequence shown here is derived from an EMBL/GenBank/DDBJ whole genome shotgun (WGS) entry which is preliminary data.</text>
</comment>
<dbReference type="SUPFAM" id="SSF100939">
    <property type="entry name" value="SPOC domain-like"/>
    <property type="match status" value="1"/>
</dbReference>
<feature type="domain" description="Ku" evidence="3">
    <location>
        <begin position="17"/>
        <end position="115"/>
    </location>
</feature>
<dbReference type="EMBL" id="NGFN01000771">
    <property type="protein sequence ID" value="OUC76212.1"/>
    <property type="molecule type" value="Genomic_DNA"/>
</dbReference>
<feature type="non-terminal residue" evidence="4">
    <location>
        <position position="115"/>
    </location>
</feature>
<name>A0A243Q4B8_9ACTN</name>
<keyword evidence="2" id="KW-0233">DNA recombination</keyword>
<dbReference type="Pfam" id="PF02735">
    <property type="entry name" value="Ku"/>
    <property type="match status" value="1"/>
</dbReference>
<accession>A0A243Q4B8</accession>
<dbReference type="GO" id="GO:0003690">
    <property type="term" value="F:double-stranded DNA binding"/>
    <property type="evidence" value="ECO:0007669"/>
    <property type="project" value="TreeGrafter"/>
</dbReference>
<gene>
    <name evidence="4" type="ORF">CA983_44075</name>
</gene>
<dbReference type="PANTHER" id="PTHR41251">
    <property type="entry name" value="NON-HOMOLOGOUS END JOINING PROTEIN KU"/>
    <property type="match status" value="1"/>
</dbReference>
<evidence type="ECO:0000313" key="4">
    <source>
        <dbReference type="EMBL" id="OUC76212.1"/>
    </source>
</evidence>
<dbReference type="GO" id="GO:0006310">
    <property type="term" value="P:DNA recombination"/>
    <property type="evidence" value="ECO:0007669"/>
    <property type="project" value="UniProtKB-KW"/>
</dbReference>
<reference evidence="4 5" key="1">
    <citation type="submission" date="2017-05" db="EMBL/GenBank/DDBJ databases">
        <title>Biotechnological potential of actinobacteria isolated from South African environments.</title>
        <authorList>
            <person name="Le Roes-Hill M."/>
            <person name="Prins A."/>
            <person name="Durrell K.A."/>
        </authorList>
    </citation>
    <scope>NUCLEOTIDE SEQUENCE [LARGE SCALE GENOMIC DNA]</scope>
    <source>
        <strain evidence="4 5">HMC13</strain>
    </source>
</reference>
<dbReference type="GO" id="GO:0006303">
    <property type="term" value="P:double-strand break repair via nonhomologous end joining"/>
    <property type="evidence" value="ECO:0007669"/>
    <property type="project" value="InterPro"/>
</dbReference>
<proteinExistence type="predicted"/>
<dbReference type="InterPro" id="IPR009187">
    <property type="entry name" value="Prok_Ku"/>
</dbReference>
<dbReference type="InterPro" id="IPR006164">
    <property type="entry name" value="DNA_bd_Ku70/Ku80"/>
</dbReference>
<evidence type="ECO:0000313" key="5">
    <source>
        <dbReference type="Proteomes" id="UP000195105"/>
    </source>
</evidence>
<dbReference type="Gene3D" id="2.40.290.10">
    <property type="match status" value="1"/>
</dbReference>
<sequence>MQGWIMRALWSGHITCGLVSVPVRLYAATEAARPQLHEVHVSDGARIRHRRVCEAEDREVGEEEIGRGWQASDGRMVVLRDEDLDHLPLATRRRVEILGFVDDRDVDPLLYDRAY</sequence>